<keyword evidence="2" id="KW-1185">Reference proteome</keyword>
<proteinExistence type="predicted"/>
<name>A0AAQ3LCX0_9BACT</name>
<sequence length="250" mass="28155">MWAEKYAPPQSNIPSDTVELLYRYIEQVDKKVGQLEYSLRAINDLHEAFANDVFENIGIYTSGANGHLVPFRRLVPVDIFLSTNSTSEIKEIEDAIKEYMTELGMPIVYEFSGSPGSWWRRFVAKTEDTLTSKEVTERLERAEHAIELRHSHKIQSEIDKNKGEALSKLILSLENTDEAAILIGSLLLTKTKDGNGKTAIVSRNLTSREVFLIERTPDLLGSPQTLLKKLDLIKDSEGKQIDFDASAEAL</sequence>
<gene>
    <name evidence="1" type="ORF">RZN69_13580</name>
</gene>
<accession>A0AAQ3LCX0</accession>
<protein>
    <submittedName>
        <fullName evidence="1">Uncharacterized protein</fullName>
    </submittedName>
</protein>
<organism evidence="1 2">
    <name type="scientific">Rubellicoccus peritrichatus</name>
    <dbReference type="NCBI Taxonomy" id="3080537"/>
    <lineage>
        <taxon>Bacteria</taxon>
        <taxon>Pseudomonadati</taxon>
        <taxon>Verrucomicrobiota</taxon>
        <taxon>Opitutia</taxon>
        <taxon>Puniceicoccales</taxon>
        <taxon>Cerasicoccaceae</taxon>
        <taxon>Rubellicoccus</taxon>
    </lineage>
</organism>
<dbReference type="KEGG" id="puo:RZN69_13580"/>
<dbReference type="AlphaFoldDB" id="A0AAQ3LCX0"/>
<dbReference type="Proteomes" id="UP001304300">
    <property type="component" value="Chromosome"/>
</dbReference>
<evidence type="ECO:0000313" key="1">
    <source>
        <dbReference type="EMBL" id="WOO39649.1"/>
    </source>
</evidence>
<dbReference type="RefSeq" id="WP_317831621.1">
    <property type="nucleotide sequence ID" value="NZ_CP136920.1"/>
</dbReference>
<reference evidence="1 2" key="1">
    <citation type="submission" date="2023-10" db="EMBL/GenBank/DDBJ databases">
        <title>Rubellicoccus peritrichatus gen. nov., sp. nov., isolated from an algae of coral reef tank.</title>
        <authorList>
            <person name="Luo J."/>
        </authorList>
    </citation>
    <scope>NUCLEOTIDE SEQUENCE [LARGE SCALE GENOMIC DNA]</scope>
    <source>
        <strain evidence="1 2">CR14</strain>
    </source>
</reference>
<evidence type="ECO:0000313" key="2">
    <source>
        <dbReference type="Proteomes" id="UP001304300"/>
    </source>
</evidence>
<dbReference type="EMBL" id="CP136920">
    <property type="protein sequence ID" value="WOO39649.1"/>
    <property type="molecule type" value="Genomic_DNA"/>
</dbReference>